<name>R7ZY64_9BACT</name>
<dbReference type="AlphaFoldDB" id="R7ZY64"/>
<keyword evidence="2" id="KW-1185">Reference proteome</keyword>
<organism evidence="1 2">
    <name type="scientific">Lunatimonas lonarensis</name>
    <dbReference type="NCBI Taxonomy" id="1232681"/>
    <lineage>
        <taxon>Bacteria</taxon>
        <taxon>Pseudomonadati</taxon>
        <taxon>Bacteroidota</taxon>
        <taxon>Cytophagia</taxon>
        <taxon>Cytophagales</taxon>
        <taxon>Cyclobacteriaceae</taxon>
    </lineage>
</organism>
<reference evidence="1 2" key="1">
    <citation type="submission" date="2013-02" db="EMBL/GenBank/DDBJ databases">
        <title>A novel strain isolated from Lonar lake, Maharashtra, India.</title>
        <authorList>
            <person name="Singh A."/>
        </authorList>
    </citation>
    <scope>NUCLEOTIDE SEQUENCE [LARGE SCALE GENOMIC DNA]</scope>
    <source>
        <strain evidence="1 2">AK24</strain>
    </source>
</reference>
<accession>R7ZY64</accession>
<gene>
    <name evidence="1" type="ORF">ADIS_0552</name>
</gene>
<evidence type="ECO:0000313" key="2">
    <source>
        <dbReference type="Proteomes" id="UP000013909"/>
    </source>
</evidence>
<evidence type="ECO:0000313" key="1">
    <source>
        <dbReference type="EMBL" id="EON78959.1"/>
    </source>
</evidence>
<proteinExistence type="predicted"/>
<dbReference type="EMBL" id="AQHR01000021">
    <property type="protein sequence ID" value="EON78959.1"/>
    <property type="molecule type" value="Genomic_DNA"/>
</dbReference>
<comment type="caution">
    <text evidence="1">The sequence shown here is derived from an EMBL/GenBank/DDBJ whole genome shotgun (WGS) entry which is preliminary data.</text>
</comment>
<sequence>MFANCCVFLFQGTKIFQKTTIYKTNLTQNGQKKLQKAYF</sequence>
<protein>
    <submittedName>
        <fullName evidence="1">Uncharacterized protein</fullName>
    </submittedName>
</protein>
<dbReference type="Proteomes" id="UP000013909">
    <property type="component" value="Unassembled WGS sequence"/>
</dbReference>